<organism evidence="1 2">
    <name type="scientific">Synaphobranchus kaupii</name>
    <name type="common">Kaup's arrowtooth eel</name>
    <dbReference type="NCBI Taxonomy" id="118154"/>
    <lineage>
        <taxon>Eukaryota</taxon>
        <taxon>Metazoa</taxon>
        <taxon>Chordata</taxon>
        <taxon>Craniata</taxon>
        <taxon>Vertebrata</taxon>
        <taxon>Euteleostomi</taxon>
        <taxon>Actinopterygii</taxon>
        <taxon>Neopterygii</taxon>
        <taxon>Teleostei</taxon>
        <taxon>Anguilliformes</taxon>
        <taxon>Synaphobranchidae</taxon>
        <taxon>Synaphobranchus</taxon>
    </lineage>
</organism>
<sequence length="101" mass="11013">MGAVCQCSGIVLPHMAFRLRAAYVGAEQHRAEVGYRPGVGWVGAAQVSVYASYSGGPKPRPLGGLLLHLHSHAREPNLEFQDCLNKARSLWRCCSLWPIAL</sequence>
<proteinExistence type="predicted"/>
<dbReference type="EMBL" id="JAINUF010000001">
    <property type="protein sequence ID" value="KAJ8380372.1"/>
    <property type="molecule type" value="Genomic_DNA"/>
</dbReference>
<dbReference type="Proteomes" id="UP001152622">
    <property type="component" value="Chromosome 1"/>
</dbReference>
<evidence type="ECO:0000313" key="1">
    <source>
        <dbReference type="EMBL" id="KAJ8380372.1"/>
    </source>
</evidence>
<dbReference type="AlphaFoldDB" id="A0A9Q1GBY4"/>
<gene>
    <name evidence="1" type="ORF">SKAU_G00011500</name>
</gene>
<accession>A0A9Q1GBY4</accession>
<keyword evidence="2" id="KW-1185">Reference proteome</keyword>
<reference evidence="1" key="1">
    <citation type="journal article" date="2023" name="Science">
        <title>Genome structures resolve the early diversification of teleost fishes.</title>
        <authorList>
            <person name="Parey E."/>
            <person name="Louis A."/>
            <person name="Montfort J."/>
            <person name="Bouchez O."/>
            <person name="Roques C."/>
            <person name="Iampietro C."/>
            <person name="Lluch J."/>
            <person name="Castinel A."/>
            <person name="Donnadieu C."/>
            <person name="Desvignes T."/>
            <person name="Floi Bucao C."/>
            <person name="Jouanno E."/>
            <person name="Wen M."/>
            <person name="Mejri S."/>
            <person name="Dirks R."/>
            <person name="Jansen H."/>
            <person name="Henkel C."/>
            <person name="Chen W.J."/>
            <person name="Zahm M."/>
            <person name="Cabau C."/>
            <person name="Klopp C."/>
            <person name="Thompson A.W."/>
            <person name="Robinson-Rechavi M."/>
            <person name="Braasch I."/>
            <person name="Lecointre G."/>
            <person name="Bobe J."/>
            <person name="Postlethwait J.H."/>
            <person name="Berthelot C."/>
            <person name="Roest Crollius H."/>
            <person name="Guiguen Y."/>
        </authorList>
    </citation>
    <scope>NUCLEOTIDE SEQUENCE</scope>
    <source>
        <strain evidence="1">WJC10195</strain>
    </source>
</reference>
<protein>
    <submittedName>
        <fullName evidence="1">Uncharacterized protein</fullName>
    </submittedName>
</protein>
<name>A0A9Q1GBY4_SYNKA</name>
<comment type="caution">
    <text evidence="1">The sequence shown here is derived from an EMBL/GenBank/DDBJ whole genome shotgun (WGS) entry which is preliminary data.</text>
</comment>
<evidence type="ECO:0000313" key="2">
    <source>
        <dbReference type="Proteomes" id="UP001152622"/>
    </source>
</evidence>